<evidence type="ECO:0000256" key="4">
    <source>
        <dbReference type="ARBA" id="ARBA00004906"/>
    </source>
</evidence>
<dbReference type="SUPFAM" id="SSF57850">
    <property type="entry name" value="RING/U-box"/>
    <property type="match status" value="3"/>
</dbReference>
<dbReference type="GO" id="GO:0061630">
    <property type="term" value="F:ubiquitin protein ligase activity"/>
    <property type="evidence" value="ECO:0007669"/>
    <property type="project" value="UniProtKB-EC"/>
</dbReference>
<dbReference type="OrthoDB" id="10009520at2759"/>
<dbReference type="InterPro" id="IPR017907">
    <property type="entry name" value="Znf_RING_CS"/>
</dbReference>
<dbReference type="InParanoid" id="A0A7J7DNQ2"/>
<comment type="pathway">
    <text evidence="4">Protein modification; protein ubiquitination.</text>
</comment>
<keyword evidence="12" id="KW-0862">Zinc</keyword>
<feature type="compositionally biased region" description="Polar residues" evidence="14">
    <location>
        <begin position="1"/>
        <end position="16"/>
    </location>
</feature>
<feature type="transmembrane region" description="Helical" evidence="15">
    <location>
        <begin position="240"/>
        <end position="261"/>
    </location>
</feature>
<keyword evidence="9" id="KW-0677">Repeat</keyword>
<evidence type="ECO:0000256" key="1">
    <source>
        <dbReference type="ARBA" id="ARBA00001798"/>
    </source>
</evidence>
<evidence type="ECO:0000256" key="6">
    <source>
        <dbReference type="ARBA" id="ARBA00012251"/>
    </source>
</evidence>
<comment type="similarity">
    <text evidence="5">Belongs to the RBR family. Ariadne subfamily.</text>
</comment>
<accession>A0A7J7DNQ2</accession>
<dbReference type="GO" id="GO:0016567">
    <property type="term" value="P:protein ubiquitination"/>
    <property type="evidence" value="ECO:0007669"/>
    <property type="project" value="UniProtKB-UniPathway"/>
</dbReference>
<dbReference type="GO" id="GO:0008270">
    <property type="term" value="F:zinc ion binding"/>
    <property type="evidence" value="ECO:0007669"/>
    <property type="project" value="UniProtKB-KW"/>
</dbReference>
<dbReference type="UniPathway" id="UPA00143"/>
<dbReference type="AlphaFoldDB" id="A0A7J7DNQ2"/>
<dbReference type="PROSITE" id="PS51873">
    <property type="entry name" value="TRIAD"/>
    <property type="match status" value="1"/>
</dbReference>
<keyword evidence="8" id="KW-0479">Metal-binding</keyword>
<feature type="domain" description="RING-type" evidence="17">
    <location>
        <begin position="25"/>
        <end position="239"/>
    </location>
</feature>
<dbReference type="Proteomes" id="UP000593562">
    <property type="component" value="Unassembled WGS sequence"/>
</dbReference>
<protein>
    <recommendedName>
        <fullName evidence="6">RBR-type E3 ubiquitin transferase</fullName>
        <ecNumber evidence="6">2.3.2.31</ecNumber>
    </recommendedName>
</protein>
<feature type="region of interest" description="Disordered" evidence="14">
    <location>
        <begin position="1"/>
        <end position="20"/>
    </location>
</feature>
<evidence type="ECO:0000256" key="2">
    <source>
        <dbReference type="ARBA" id="ARBA00001947"/>
    </source>
</evidence>
<dbReference type="EC" id="2.3.2.31" evidence="6"/>
<keyword evidence="7" id="KW-0808">Transferase</keyword>
<comment type="caution">
    <text evidence="18">The sequence shown here is derived from an EMBL/GenBank/DDBJ whole genome shotgun (WGS) entry which is preliminary data.</text>
</comment>
<dbReference type="InterPro" id="IPR002867">
    <property type="entry name" value="IBR_dom"/>
</dbReference>
<evidence type="ECO:0000256" key="3">
    <source>
        <dbReference type="ARBA" id="ARBA00003976"/>
    </source>
</evidence>
<evidence type="ECO:0000256" key="8">
    <source>
        <dbReference type="ARBA" id="ARBA00022723"/>
    </source>
</evidence>
<evidence type="ECO:0000313" key="19">
    <source>
        <dbReference type="Proteomes" id="UP000593562"/>
    </source>
</evidence>
<dbReference type="Pfam" id="PF01485">
    <property type="entry name" value="IBR"/>
    <property type="match status" value="1"/>
</dbReference>
<dbReference type="Gene3D" id="1.20.120.1750">
    <property type="match status" value="1"/>
</dbReference>
<dbReference type="SMART" id="SM00647">
    <property type="entry name" value="IBR"/>
    <property type="match status" value="2"/>
</dbReference>
<dbReference type="InterPro" id="IPR044066">
    <property type="entry name" value="TRIAD_supradom"/>
</dbReference>
<name>A0A7J7DNQ2_TRIWF</name>
<evidence type="ECO:0000256" key="9">
    <source>
        <dbReference type="ARBA" id="ARBA00022737"/>
    </source>
</evidence>
<dbReference type="EMBL" id="JAAARO010000005">
    <property type="protein sequence ID" value="KAF5747726.1"/>
    <property type="molecule type" value="Genomic_DNA"/>
</dbReference>
<feature type="domain" description="RING-type" evidence="16">
    <location>
        <begin position="29"/>
        <end position="79"/>
    </location>
</feature>
<dbReference type="PROSITE" id="PS00518">
    <property type="entry name" value="ZF_RING_1"/>
    <property type="match status" value="1"/>
</dbReference>
<evidence type="ECO:0000256" key="15">
    <source>
        <dbReference type="SAM" id="Phobius"/>
    </source>
</evidence>
<dbReference type="PROSITE" id="PS50089">
    <property type="entry name" value="ZF_RING_2"/>
    <property type="match status" value="1"/>
</dbReference>
<sequence length="272" mass="31028">MGNSLEKQIENSANTPRETENEDISSFTCEICIEPMLESKKFKNKNHCTHPFCQDCIAKYIQVKVEEDGTISGGNINCPGLNCPYLLDPLSCRAMISQGVFLRWCDLLCESSVLEFERRSYCPNRDCLELVVNECGGTVRKTNCPKCKQEFCFHCKTQWHAGFGCQEIRDRNDILFGELMERMKWRRCPHCGHCVERLHGCSVVKCRCKTQFCYSCGEKFTSYEKCRCSQFNTGCGGARAIHIVAIASLLSLLVCSMSLFLQYRRDPVEPNP</sequence>
<evidence type="ECO:0000256" key="5">
    <source>
        <dbReference type="ARBA" id="ARBA00005884"/>
    </source>
</evidence>
<evidence type="ECO:0000256" key="7">
    <source>
        <dbReference type="ARBA" id="ARBA00022679"/>
    </source>
</evidence>
<comment type="function">
    <text evidence="3">Might act as an E3 ubiquitin-protein ligase, or as part of E3 complex, which accepts ubiquitin from specific E2 ubiquitin-conjugating enzymes and then transfers it to substrates.</text>
</comment>
<organism evidence="18 19">
    <name type="scientific">Tripterygium wilfordii</name>
    <name type="common">Thunder God vine</name>
    <dbReference type="NCBI Taxonomy" id="458696"/>
    <lineage>
        <taxon>Eukaryota</taxon>
        <taxon>Viridiplantae</taxon>
        <taxon>Streptophyta</taxon>
        <taxon>Embryophyta</taxon>
        <taxon>Tracheophyta</taxon>
        <taxon>Spermatophyta</taxon>
        <taxon>Magnoliopsida</taxon>
        <taxon>eudicotyledons</taxon>
        <taxon>Gunneridae</taxon>
        <taxon>Pentapetalae</taxon>
        <taxon>rosids</taxon>
        <taxon>fabids</taxon>
        <taxon>Celastrales</taxon>
        <taxon>Celastraceae</taxon>
        <taxon>Tripterygium</taxon>
    </lineage>
</organism>
<evidence type="ECO:0000256" key="14">
    <source>
        <dbReference type="SAM" id="MobiDB-lite"/>
    </source>
</evidence>
<keyword evidence="19" id="KW-1185">Reference proteome</keyword>
<dbReference type="InterPro" id="IPR013083">
    <property type="entry name" value="Znf_RING/FYVE/PHD"/>
</dbReference>
<reference evidence="18 19" key="1">
    <citation type="journal article" date="2020" name="Nat. Commun.">
        <title>Genome of Tripterygium wilfordii and identification of cytochrome P450 involved in triptolide biosynthesis.</title>
        <authorList>
            <person name="Tu L."/>
            <person name="Su P."/>
            <person name="Zhang Z."/>
            <person name="Gao L."/>
            <person name="Wang J."/>
            <person name="Hu T."/>
            <person name="Zhou J."/>
            <person name="Zhang Y."/>
            <person name="Zhao Y."/>
            <person name="Liu Y."/>
            <person name="Song Y."/>
            <person name="Tong Y."/>
            <person name="Lu Y."/>
            <person name="Yang J."/>
            <person name="Xu C."/>
            <person name="Jia M."/>
            <person name="Peters R.J."/>
            <person name="Huang L."/>
            <person name="Gao W."/>
        </authorList>
    </citation>
    <scope>NUCLEOTIDE SEQUENCE [LARGE SCALE GENOMIC DNA]</scope>
    <source>
        <strain evidence="19">cv. XIE 37</strain>
        <tissue evidence="18">Leaf</tissue>
    </source>
</reference>
<keyword evidence="10 13" id="KW-0863">Zinc-finger</keyword>
<dbReference type="Gene3D" id="3.30.40.10">
    <property type="entry name" value="Zinc/RING finger domain, C3HC4 (zinc finger)"/>
    <property type="match status" value="1"/>
</dbReference>
<keyword evidence="11" id="KW-0833">Ubl conjugation pathway</keyword>
<dbReference type="InterPro" id="IPR001841">
    <property type="entry name" value="Znf_RING"/>
</dbReference>
<dbReference type="FunFam" id="3.30.40.10:FF:000230">
    <property type="entry name" value="RBR-type E3 ubiquitin transferase"/>
    <property type="match status" value="1"/>
</dbReference>
<gene>
    <name evidence="18" type="ORF">HS088_TW05G00453</name>
</gene>
<proteinExistence type="inferred from homology"/>
<dbReference type="PANTHER" id="PTHR11685">
    <property type="entry name" value="RBR FAMILY RING FINGER AND IBR DOMAIN-CONTAINING"/>
    <property type="match status" value="1"/>
</dbReference>
<evidence type="ECO:0000313" key="18">
    <source>
        <dbReference type="EMBL" id="KAF5747726.1"/>
    </source>
</evidence>
<dbReference type="CDD" id="cd22584">
    <property type="entry name" value="Rcat_RBR_unk"/>
    <property type="match status" value="1"/>
</dbReference>
<comment type="catalytic activity">
    <reaction evidence="1">
        <text>[E2 ubiquitin-conjugating enzyme]-S-ubiquitinyl-L-cysteine + [acceptor protein]-L-lysine = [E2 ubiquitin-conjugating enzyme]-L-cysteine + [acceptor protein]-N(6)-ubiquitinyl-L-lysine.</text>
        <dbReference type="EC" id="2.3.2.31"/>
    </reaction>
</comment>
<evidence type="ECO:0000259" key="17">
    <source>
        <dbReference type="PROSITE" id="PS51873"/>
    </source>
</evidence>
<keyword evidence="15" id="KW-1133">Transmembrane helix</keyword>
<evidence type="ECO:0000256" key="10">
    <source>
        <dbReference type="ARBA" id="ARBA00022771"/>
    </source>
</evidence>
<dbReference type="InterPro" id="IPR031127">
    <property type="entry name" value="E3_UB_ligase_RBR"/>
</dbReference>
<evidence type="ECO:0000256" key="13">
    <source>
        <dbReference type="PROSITE-ProRule" id="PRU00175"/>
    </source>
</evidence>
<comment type="cofactor">
    <cofactor evidence="2">
        <name>Zn(2+)</name>
        <dbReference type="ChEBI" id="CHEBI:29105"/>
    </cofactor>
</comment>
<keyword evidence="15" id="KW-0472">Membrane</keyword>
<evidence type="ECO:0000256" key="12">
    <source>
        <dbReference type="ARBA" id="ARBA00022833"/>
    </source>
</evidence>
<keyword evidence="15" id="KW-0812">Transmembrane</keyword>
<evidence type="ECO:0000256" key="11">
    <source>
        <dbReference type="ARBA" id="ARBA00022786"/>
    </source>
</evidence>
<evidence type="ECO:0000259" key="16">
    <source>
        <dbReference type="PROSITE" id="PS50089"/>
    </source>
</evidence>